<organism evidence="2 3">
    <name type="scientific">Cannabis sativa</name>
    <name type="common">Hemp</name>
    <name type="synonym">Marijuana</name>
    <dbReference type="NCBI Taxonomy" id="3483"/>
    <lineage>
        <taxon>Eukaryota</taxon>
        <taxon>Viridiplantae</taxon>
        <taxon>Streptophyta</taxon>
        <taxon>Embryophyta</taxon>
        <taxon>Tracheophyta</taxon>
        <taxon>Spermatophyta</taxon>
        <taxon>Magnoliopsida</taxon>
        <taxon>eudicotyledons</taxon>
        <taxon>Gunneridae</taxon>
        <taxon>Pentapetalae</taxon>
        <taxon>rosids</taxon>
        <taxon>fabids</taxon>
        <taxon>Rosales</taxon>
        <taxon>Cannabaceae</taxon>
        <taxon>Cannabis</taxon>
    </lineage>
</organism>
<reference evidence="2 3" key="1">
    <citation type="journal article" date="2020" name="bioRxiv">
        <title>Sequence and annotation of 42 cannabis genomes reveals extensive copy number variation in cannabinoid synthesis and pathogen resistance genes.</title>
        <authorList>
            <person name="Mckernan K.J."/>
            <person name="Helbert Y."/>
            <person name="Kane L.T."/>
            <person name="Ebling H."/>
            <person name="Zhang L."/>
            <person name="Liu B."/>
            <person name="Eaton Z."/>
            <person name="Mclaughlin S."/>
            <person name="Kingan S."/>
            <person name="Baybayan P."/>
            <person name="Concepcion G."/>
            <person name="Jordan M."/>
            <person name="Riva A."/>
            <person name="Barbazuk W."/>
            <person name="Harkins T."/>
        </authorList>
    </citation>
    <scope>NUCLEOTIDE SEQUENCE [LARGE SCALE GENOMIC DNA]</scope>
    <source>
        <strain evidence="3">cv. Jamaican Lion 4</strain>
        <tissue evidence="2">Leaf</tissue>
    </source>
</reference>
<proteinExistence type="predicted"/>
<evidence type="ECO:0000313" key="3">
    <source>
        <dbReference type="Proteomes" id="UP000583929"/>
    </source>
</evidence>
<gene>
    <name evidence="2" type="ORF">G4B88_004410</name>
</gene>
<dbReference type="Proteomes" id="UP000583929">
    <property type="component" value="Unassembled WGS sequence"/>
</dbReference>
<dbReference type="AlphaFoldDB" id="A0A7J6HZZ3"/>
<feature type="region of interest" description="Disordered" evidence="1">
    <location>
        <begin position="39"/>
        <end position="64"/>
    </location>
</feature>
<evidence type="ECO:0000256" key="1">
    <source>
        <dbReference type="SAM" id="MobiDB-lite"/>
    </source>
</evidence>
<keyword evidence="3" id="KW-1185">Reference proteome</keyword>
<name>A0A7J6HZZ3_CANSA</name>
<sequence length="79" mass="9170">MKTIQKPRLLFSSHARLSLFFFFSLDINKTQQPLYTRNPPALIHETHPHRRNPPSSPNLEAPESASPNLMAIHWYCRCA</sequence>
<accession>A0A7J6HZZ3</accession>
<protein>
    <submittedName>
        <fullName evidence="2">Uncharacterized protein</fullName>
    </submittedName>
</protein>
<evidence type="ECO:0000313" key="2">
    <source>
        <dbReference type="EMBL" id="KAF4400867.1"/>
    </source>
</evidence>
<comment type="caution">
    <text evidence="2">The sequence shown here is derived from an EMBL/GenBank/DDBJ whole genome shotgun (WGS) entry which is preliminary data.</text>
</comment>
<dbReference type="EMBL" id="JAATIQ010000014">
    <property type="protein sequence ID" value="KAF4400867.1"/>
    <property type="molecule type" value="Genomic_DNA"/>
</dbReference>